<comment type="caution">
    <text evidence="2">The sequence shown here is derived from an EMBL/GenBank/DDBJ whole genome shotgun (WGS) entry which is preliminary data.</text>
</comment>
<dbReference type="EMBL" id="MQVX01000001">
    <property type="protein sequence ID" value="PQJ14397.1"/>
    <property type="molecule type" value="Genomic_DNA"/>
</dbReference>
<keyword evidence="1" id="KW-0472">Membrane</keyword>
<keyword evidence="3" id="KW-1185">Reference proteome</keyword>
<evidence type="ECO:0000256" key="1">
    <source>
        <dbReference type="SAM" id="Phobius"/>
    </source>
</evidence>
<keyword evidence="1" id="KW-0812">Transmembrane</keyword>
<name>A0A2S7T4C7_9FLAO</name>
<sequence>MLYFETSIVYKEQSSINQNRSIMKNLDATKKTVLAIGALSTLAGVTGAVLAGNLLEFFLPVYAGFTLVGTVVFHRGEAAVA</sequence>
<protein>
    <submittedName>
        <fullName evidence="2">Uncharacterized protein</fullName>
    </submittedName>
</protein>
<accession>A0A2S7T4C7</accession>
<evidence type="ECO:0000313" key="2">
    <source>
        <dbReference type="EMBL" id="PQJ14397.1"/>
    </source>
</evidence>
<reference evidence="3" key="1">
    <citation type="submission" date="2016-11" db="EMBL/GenBank/DDBJ databases">
        <title>Trade-off between light-utilization and light-protection in marine flavobacteria.</title>
        <authorList>
            <person name="Kumagai Y."/>
            <person name="Yoshizawa S."/>
            <person name="Kogure K."/>
        </authorList>
    </citation>
    <scope>NUCLEOTIDE SEQUENCE [LARGE SCALE GENOMIC DNA]</scope>
    <source>
        <strain evidence="3">SG-18</strain>
    </source>
</reference>
<gene>
    <name evidence="2" type="ORF">BST99_00330</name>
</gene>
<dbReference type="AlphaFoldDB" id="A0A2S7T4C7"/>
<proteinExistence type="predicted"/>
<keyword evidence="1" id="KW-1133">Transmembrane helix</keyword>
<organism evidence="2 3">
    <name type="scientific">Aureicoccus marinus</name>
    <dbReference type="NCBI Taxonomy" id="754435"/>
    <lineage>
        <taxon>Bacteria</taxon>
        <taxon>Pseudomonadati</taxon>
        <taxon>Bacteroidota</taxon>
        <taxon>Flavobacteriia</taxon>
        <taxon>Flavobacteriales</taxon>
        <taxon>Flavobacteriaceae</taxon>
        <taxon>Aureicoccus</taxon>
    </lineage>
</organism>
<feature type="transmembrane region" description="Helical" evidence="1">
    <location>
        <begin position="32"/>
        <end position="51"/>
    </location>
</feature>
<dbReference type="Proteomes" id="UP000239366">
    <property type="component" value="Unassembled WGS sequence"/>
</dbReference>
<evidence type="ECO:0000313" key="3">
    <source>
        <dbReference type="Proteomes" id="UP000239366"/>
    </source>
</evidence>